<feature type="compositionally biased region" description="Basic and acidic residues" evidence="1">
    <location>
        <begin position="540"/>
        <end position="557"/>
    </location>
</feature>
<evidence type="ECO:0000313" key="3">
    <source>
        <dbReference type="EMBL" id="CAE2334061.1"/>
    </source>
</evidence>
<reference evidence="3" key="1">
    <citation type="submission" date="2021-01" db="EMBL/GenBank/DDBJ databases">
        <authorList>
            <person name="Corre E."/>
            <person name="Pelletier E."/>
            <person name="Niang G."/>
            <person name="Scheremetjew M."/>
            <person name="Finn R."/>
            <person name="Kale V."/>
            <person name="Holt S."/>
            <person name="Cochrane G."/>
            <person name="Meng A."/>
            <person name="Brown T."/>
            <person name="Cohen L."/>
        </authorList>
    </citation>
    <scope>NUCLEOTIDE SEQUENCE</scope>
    <source>
        <strain evidence="3">SoJaBio B1-5/56/2</strain>
    </source>
</reference>
<dbReference type="InterPro" id="IPR035899">
    <property type="entry name" value="DBL_dom_sf"/>
</dbReference>
<gene>
    <name evidence="3" type="ORF">NAES01612_LOCUS23410</name>
</gene>
<evidence type="ECO:0000259" key="2">
    <source>
        <dbReference type="PROSITE" id="PS50042"/>
    </source>
</evidence>
<feature type="compositionally biased region" description="Polar residues" evidence="1">
    <location>
        <begin position="259"/>
        <end position="282"/>
    </location>
</feature>
<sequence length="803" mass="89239">MSVVADSNPCRVQVIPRDVLFSAFQQEGVEDYACLFFETMCRHYTKKLQHINNRNLVQKGVGRYQGCLTIRGEAVIFSSPVIVKQGLGKTSGRLLAISRSFVALLKAKEKGGGYEVVFDANEKKGEILELSNVEGVSYDSKRIRIKGKEGDKLDFKWDLGNVELLENAIGGALKVNITTPKKNRKGGSIITKTTRTQAPGSSASPTPSTLGSSASPSMDAAYGDFLRSGTSSVFQTSSLSDTSSSEPGVSAEELDEADSASTKSPLVFSQPSPSLPGTSPNLSRGGWGFEGDGEGSARTLFGTRGQFGFTDEDLANLKKNSSKVEKIRPNQIILEAGSLNHELIVVLGGDYVAVLKEKDDNKEEKEEKEKRVVLNNVFIGEISFMLECPSTASIYAGSKGCKILRVPYSVIICLSRFDSLFLCRLYQSFLLQLWKRLKSHDSQQIGEIQKKAEPKFLVTQENGKTSSDPEIHKSKKSESETKEKKKRSPRSKSPSKKSQMVKSQDMSAGDLFIHEKPDAHKKHRLRASPRAGSWDLSNADSKKEKKDSKSLGDEEREKLLSSFADPAGDLGLYFPGPPGDFKRSTTFSPTSPKSFCLSSDEINDLSNFLSQSNPAAGFMEYVDEEVAEQQKHGFASIQRSIVVNFQLEEMTYASKLSELREWKDHKMKKVNKFTVVDDLYKLHSKLVEASCSNSVLEIIKAFENTQWRAAYTAYFSHYPSMIKNLFEFSLTVLELDRIFTLLSLPLKRLSDYSILFRNLSVLTRQEENLVGEGWRKAEISERLGELTVAIEACQRAMLEKYES</sequence>
<proteinExistence type="predicted"/>
<dbReference type="InterPro" id="IPR014710">
    <property type="entry name" value="RmlC-like_jellyroll"/>
</dbReference>
<protein>
    <recommendedName>
        <fullName evidence="2">Cyclic nucleotide-binding domain-containing protein</fullName>
    </recommendedName>
</protein>
<feature type="compositionally biased region" description="Basic residues" evidence="1">
    <location>
        <begin position="484"/>
        <end position="495"/>
    </location>
</feature>
<evidence type="ECO:0000256" key="1">
    <source>
        <dbReference type="SAM" id="MobiDB-lite"/>
    </source>
</evidence>
<feature type="region of interest" description="Disordered" evidence="1">
    <location>
        <begin position="454"/>
        <end position="557"/>
    </location>
</feature>
<dbReference type="EMBL" id="HBKR01035786">
    <property type="protein sequence ID" value="CAE2334061.1"/>
    <property type="molecule type" value="Transcribed_RNA"/>
</dbReference>
<accession>A0A7S4PHH7</accession>
<feature type="region of interest" description="Disordered" evidence="1">
    <location>
        <begin position="183"/>
        <end position="216"/>
    </location>
</feature>
<dbReference type="GO" id="GO:0023052">
    <property type="term" value="P:signaling"/>
    <property type="evidence" value="ECO:0007669"/>
    <property type="project" value="UniProtKB-ARBA"/>
</dbReference>
<feature type="domain" description="Cyclic nucleotide-binding" evidence="2">
    <location>
        <begin position="327"/>
        <end position="432"/>
    </location>
</feature>
<dbReference type="SUPFAM" id="SSF48065">
    <property type="entry name" value="DBL homology domain (DH-domain)"/>
    <property type="match status" value="1"/>
</dbReference>
<feature type="compositionally biased region" description="Low complexity" evidence="1">
    <location>
        <begin position="236"/>
        <end position="245"/>
    </location>
</feature>
<dbReference type="InterPro" id="IPR018490">
    <property type="entry name" value="cNMP-bd_dom_sf"/>
</dbReference>
<feature type="compositionally biased region" description="Basic and acidic residues" evidence="1">
    <location>
        <begin position="467"/>
        <end position="483"/>
    </location>
</feature>
<dbReference type="AlphaFoldDB" id="A0A7S4PHH7"/>
<dbReference type="InterPro" id="IPR000595">
    <property type="entry name" value="cNMP-bd_dom"/>
</dbReference>
<dbReference type="SUPFAM" id="SSF51206">
    <property type="entry name" value="cAMP-binding domain-like"/>
    <property type="match status" value="1"/>
</dbReference>
<dbReference type="Gene3D" id="2.60.120.10">
    <property type="entry name" value="Jelly Rolls"/>
    <property type="match status" value="1"/>
</dbReference>
<dbReference type="GO" id="GO:0007154">
    <property type="term" value="P:cell communication"/>
    <property type="evidence" value="ECO:0007669"/>
    <property type="project" value="UniProtKB-ARBA"/>
</dbReference>
<dbReference type="PROSITE" id="PS50042">
    <property type="entry name" value="CNMP_BINDING_3"/>
    <property type="match status" value="1"/>
</dbReference>
<feature type="compositionally biased region" description="Low complexity" evidence="1">
    <location>
        <begin position="198"/>
        <end position="216"/>
    </location>
</feature>
<name>A0A7S4PHH7_9EUKA</name>
<feature type="region of interest" description="Disordered" evidence="1">
    <location>
        <begin position="236"/>
        <end position="284"/>
    </location>
</feature>
<organism evidence="3">
    <name type="scientific">Paramoeba aestuarina</name>
    <dbReference type="NCBI Taxonomy" id="180227"/>
    <lineage>
        <taxon>Eukaryota</taxon>
        <taxon>Amoebozoa</taxon>
        <taxon>Discosea</taxon>
        <taxon>Flabellinia</taxon>
        <taxon>Dactylopodida</taxon>
        <taxon>Paramoebidae</taxon>
        <taxon>Paramoeba</taxon>
    </lineage>
</organism>